<name>A0AAZ1XYX6_OREAU</name>
<sequence>MKDMISGIESRSFEGPENKGKNPKYSLTDLDNENFRTVGEIIAVSLAQGGPSPAFFKEWCYNFLCSGEVDFSCLSKEDVADVESSLLISKVEDAADIQSLMMWADEIVSCGYTNQIKMDSKESMIRAIVLHSTTRLIPMLQQLRKGMELYGLVNLMAVNPEACHSLFVPGKILKPDADFIMMSCQPHFSEKGTSRERTERKIINFLQDFLQEIEASEKTSETFSNITDGNTGGAGGEKSESLAVQHVLQWMTGQSHVPILPDEKRHFKITCKFDHECKERLEDHSICYPVVSACTCTVTFPVQHLDMYTMFKTIMSPAVRYGGGFHRV</sequence>
<accession>A0AAZ1XYX6</accession>
<evidence type="ECO:0000313" key="3">
    <source>
        <dbReference type="Proteomes" id="UP000472276"/>
    </source>
</evidence>
<evidence type="ECO:0000313" key="2">
    <source>
        <dbReference type="Ensembl" id="ENSOABP00000072743.1"/>
    </source>
</evidence>
<dbReference type="AlphaFoldDB" id="A0AAZ1XYX6"/>
<dbReference type="Ensembl" id="ENSOABT00000078124.1">
    <property type="protein sequence ID" value="ENSOABP00000072743.1"/>
    <property type="gene ID" value="ENSOABG00000038016.1"/>
</dbReference>
<feature type="region of interest" description="Disordered" evidence="1">
    <location>
        <begin position="1"/>
        <end position="26"/>
    </location>
</feature>
<dbReference type="GO" id="GO:0004842">
    <property type="term" value="F:ubiquitin-protein transferase activity"/>
    <property type="evidence" value="ECO:0007669"/>
    <property type="project" value="InterPro"/>
</dbReference>
<proteinExistence type="predicted"/>
<reference evidence="2" key="3">
    <citation type="submission" date="2025-09" db="UniProtKB">
        <authorList>
            <consortium name="Ensembl"/>
        </authorList>
    </citation>
    <scope>IDENTIFICATION</scope>
</reference>
<feature type="compositionally biased region" description="Basic and acidic residues" evidence="1">
    <location>
        <begin position="11"/>
        <end position="20"/>
    </location>
</feature>
<reference evidence="2" key="2">
    <citation type="submission" date="2025-08" db="UniProtKB">
        <authorList>
            <consortium name="Ensembl"/>
        </authorList>
    </citation>
    <scope>IDENTIFICATION</scope>
</reference>
<evidence type="ECO:0000256" key="1">
    <source>
        <dbReference type="SAM" id="MobiDB-lite"/>
    </source>
</evidence>
<dbReference type="SUPFAM" id="SSF56204">
    <property type="entry name" value="Hect, E3 ligase catalytic domain"/>
    <property type="match status" value="1"/>
</dbReference>
<protein>
    <recommendedName>
        <fullName evidence="4">HECT domain-containing protein</fullName>
    </recommendedName>
</protein>
<reference evidence="3" key="1">
    <citation type="submission" date="2020-03" db="EMBL/GenBank/DDBJ databases">
        <title>Evolution of repeat sequences and sex chromosomes of tilapia species revealed by chromosome-level genomes.</title>
        <authorList>
            <person name="Xu L."/>
            <person name="Tao W."/>
            <person name="Wang D."/>
            <person name="Zhou Q."/>
        </authorList>
    </citation>
    <scope>NUCLEOTIDE SEQUENCE [LARGE SCALE GENOMIC DNA]</scope>
    <source>
        <strain evidence="3">Israel</strain>
    </source>
</reference>
<dbReference type="Proteomes" id="UP000472276">
    <property type="component" value="Unassembled WGS sequence"/>
</dbReference>
<dbReference type="InterPro" id="IPR035983">
    <property type="entry name" value="Hect_E3_ubiquitin_ligase"/>
</dbReference>
<evidence type="ECO:0008006" key="4">
    <source>
        <dbReference type="Google" id="ProtNLM"/>
    </source>
</evidence>
<keyword evidence="3" id="KW-1185">Reference proteome</keyword>
<organism evidence="2 3">
    <name type="scientific">Oreochromis aureus</name>
    <name type="common">Israeli tilapia</name>
    <name type="synonym">Chromis aureus</name>
    <dbReference type="NCBI Taxonomy" id="47969"/>
    <lineage>
        <taxon>Eukaryota</taxon>
        <taxon>Metazoa</taxon>
        <taxon>Chordata</taxon>
        <taxon>Craniata</taxon>
        <taxon>Vertebrata</taxon>
        <taxon>Euteleostomi</taxon>
        <taxon>Actinopterygii</taxon>
        <taxon>Neopterygii</taxon>
        <taxon>Teleostei</taxon>
        <taxon>Neoteleostei</taxon>
        <taxon>Acanthomorphata</taxon>
        <taxon>Ovalentaria</taxon>
        <taxon>Cichlomorphae</taxon>
        <taxon>Cichliformes</taxon>
        <taxon>Cichlidae</taxon>
        <taxon>African cichlids</taxon>
        <taxon>Pseudocrenilabrinae</taxon>
        <taxon>Oreochromini</taxon>
        <taxon>Oreochromis</taxon>
    </lineage>
</organism>